<gene>
    <name evidence="2" type="ORF">ACFQT0_26470</name>
</gene>
<evidence type="ECO:0000313" key="2">
    <source>
        <dbReference type="EMBL" id="MFC7670526.1"/>
    </source>
</evidence>
<comment type="caution">
    <text evidence="2">The sequence shown here is derived from an EMBL/GenBank/DDBJ whole genome shotgun (WGS) entry which is preliminary data.</text>
</comment>
<keyword evidence="3" id="KW-1185">Reference proteome</keyword>
<keyword evidence="1" id="KW-0732">Signal</keyword>
<proteinExistence type="predicted"/>
<evidence type="ECO:0000313" key="3">
    <source>
        <dbReference type="Proteomes" id="UP001596513"/>
    </source>
</evidence>
<name>A0ABW2UEL9_9BACT</name>
<feature type="chain" id="PRO_5045063887" evidence="1">
    <location>
        <begin position="23"/>
        <end position="311"/>
    </location>
</feature>
<dbReference type="RefSeq" id="WP_380206238.1">
    <property type="nucleotide sequence ID" value="NZ_JBHTEK010000002.1"/>
</dbReference>
<dbReference type="EMBL" id="JBHTEK010000002">
    <property type="protein sequence ID" value="MFC7670526.1"/>
    <property type="molecule type" value="Genomic_DNA"/>
</dbReference>
<accession>A0ABW2UEL9</accession>
<protein>
    <submittedName>
        <fullName evidence="2">Uncharacterized protein</fullName>
    </submittedName>
</protein>
<dbReference type="Proteomes" id="UP001596513">
    <property type="component" value="Unassembled WGS sequence"/>
</dbReference>
<sequence length="311" mass="34267">MKQLYSLFLASVCLLASHMSRAQLCQDNINTVTTQWNSPASNNTWNWTAQFFTDAYIKNRPQPTTIASPFYSPNSTLQNQNIIFLQNAAVKDCQPIDGWELLVKDLGSGVALPATAVTNPFFALYNRYTATIRVFFLVTDPITATNNGATVSLQFEKTGQRASALLAHAESIMPAVDRFTKDISMRVPNRYTNESDFWMFADFPVAYDPCTCMFSSRLRFTFELIQSTDANLAIKLDGTGYIKQVIKSNAGVNVNGSDFPVFNWVNGLISSGTKGYNTYANFASGAAAINGFNNSLNPGAAQLTLMHLQTS</sequence>
<organism evidence="2 3">
    <name type="scientific">Hymenobacter humi</name>
    <dbReference type="NCBI Taxonomy" id="1411620"/>
    <lineage>
        <taxon>Bacteria</taxon>
        <taxon>Pseudomonadati</taxon>
        <taxon>Bacteroidota</taxon>
        <taxon>Cytophagia</taxon>
        <taxon>Cytophagales</taxon>
        <taxon>Hymenobacteraceae</taxon>
        <taxon>Hymenobacter</taxon>
    </lineage>
</organism>
<reference evidence="3" key="1">
    <citation type="journal article" date="2019" name="Int. J. Syst. Evol. Microbiol.">
        <title>The Global Catalogue of Microorganisms (GCM) 10K type strain sequencing project: providing services to taxonomists for standard genome sequencing and annotation.</title>
        <authorList>
            <consortium name="The Broad Institute Genomics Platform"/>
            <consortium name="The Broad Institute Genome Sequencing Center for Infectious Disease"/>
            <person name="Wu L."/>
            <person name="Ma J."/>
        </authorList>
    </citation>
    <scope>NUCLEOTIDE SEQUENCE [LARGE SCALE GENOMIC DNA]</scope>
    <source>
        <strain evidence="3">JCM 19635</strain>
    </source>
</reference>
<evidence type="ECO:0000256" key="1">
    <source>
        <dbReference type="SAM" id="SignalP"/>
    </source>
</evidence>
<feature type="signal peptide" evidence="1">
    <location>
        <begin position="1"/>
        <end position="22"/>
    </location>
</feature>